<evidence type="ECO:0000313" key="7">
    <source>
        <dbReference type="Proteomes" id="UP000237153"/>
    </source>
</evidence>
<keyword evidence="4" id="KW-0378">Hydrolase</keyword>
<organism evidence="6 7">
    <name type="scientific">Fervidicoccus fontis</name>
    <dbReference type="NCBI Taxonomy" id="683846"/>
    <lineage>
        <taxon>Archaea</taxon>
        <taxon>Thermoproteota</taxon>
        <taxon>Thermoprotei</taxon>
        <taxon>Fervidicoccales</taxon>
        <taxon>Fervidicoccaceae</taxon>
        <taxon>Fervidicoccus</taxon>
    </lineage>
</organism>
<keyword evidence="2 5" id="KW-0645">Protease</keyword>
<dbReference type="NCBIfam" id="TIGR00072">
    <property type="entry name" value="hydrog_prot"/>
    <property type="match status" value="1"/>
</dbReference>
<evidence type="ECO:0000256" key="4">
    <source>
        <dbReference type="ARBA" id="ARBA00022801"/>
    </source>
</evidence>
<dbReference type="InterPro" id="IPR000671">
    <property type="entry name" value="Peptidase_A31"/>
</dbReference>
<sequence length="151" mass="16652">MMIQEKLKNLLNGKKALIICLGNELREDDGVGPYICDKLNCKNTVSVDVPENLNNKAFSFQPDVIVIIDSVDFGASPGSILITEGISDKTSISIHKLPIRLIFDAVGLKAEKIFLIGIQPKSLNFGEQLSEEVKNSADFLIEQIKEQFSCL</sequence>
<dbReference type="SUPFAM" id="SSF53163">
    <property type="entry name" value="HybD-like"/>
    <property type="match status" value="1"/>
</dbReference>
<comment type="similarity">
    <text evidence="1">Belongs to the peptidase A31 family.</text>
</comment>
<keyword evidence="3" id="KW-0064">Aspartyl protease</keyword>
<proteinExistence type="inferred from homology"/>
<dbReference type="EMBL" id="DSFH01000036">
    <property type="protein sequence ID" value="HEW63865.1"/>
    <property type="molecule type" value="Genomic_DNA"/>
</dbReference>
<name>A0A2J6N398_9CREN</name>
<dbReference type="Proteomes" id="UP000886076">
    <property type="component" value="Unassembled WGS sequence"/>
</dbReference>
<accession>A0A2J6N398</accession>
<dbReference type="PANTHER" id="PTHR30302">
    <property type="entry name" value="HYDROGENASE 1 MATURATION PROTEASE"/>
    <property type="match status" value="1"/>
</dbReference>
<reference evidence="6 7" key="1">
    <citation type="submission" date="2018-01" db="EMBL/GenBank/DDBJ databases">
        <title>Metagenomic assembled genomes from two thermal pools in the Uzon Caldera, Kamchatka, Russia.</title>
        <authorList>
            <person name="Wilkins L."/>
            <person name="Ettinger C."/>
        </authorList>
    </citation>
    <scope>NUCLEOTIDE SEQUENCE [LARGE SCALE GENOMIC DNA]</scope>
    <source>
        <strain evidence="6">ZAV-06</strain>
    </source>
</reference>
<evidence type="ECO:0000256" key="2">
    <source>
        <dbReference type="ARBA" id="ARBA00022670"/>
    </source>
</evidence>
<dbReference type="Proteomes" id="UP000237153">
    <property type="component" value="Unassembled WGS sequence"/>
</dbReference>
<dbReference type="PANTHER" id="PTHR30302:SF1">
    <property type="entry name" value="HYDROGENASE 2 MATURATION PROTEASE"/>
    <property type="match status" value="1"/>
</dbReference>
<dbReference type="GO" id="GO:0004190">
    <property type="term" value="F:aspartic-type endopeptidase activity"/>
    <property type="evidence" value="ECO:0007669"/>
    <property type="project" value="UniProtKB-KW"/>
</dbReference>
<dbReference type="Pfam" id="PF01750">
    <property type="entry name" value="HycI"/>
    <property type="match status" value="1"/>
</dbReference>
<protein>
    <submittedName>
        <fullName evidence="6">Hydrogenase 3 maturation endopeptidase HyCI</fullName>
    </submittedName>
    <submittedName>
        <fullName evidence="5">Hydrogenase maturation protease</fullName>
    </submittedName>
</protein>
<gene>
    <name evidence="6" type="ORF">C0188_01740</name>
    <name evidence="5" type="ORF">ENO39_02245</name>
</gene>
<reference evidence="5" key="2">
    <citation type="journal article" date="2020" name="mSystems">
        <title>Genome- and Community-Level Interaction Insights into Carbon Utilization and Element Cycling Functions of Hydrothermarchaeota in Hydrothermal Sediment.</title>
        <authorList>
            <person name="Zhou Z."/>
            <person name="Liu Y."/>
            <person name="Xu W."/>
            <person name="Pan J."/>
            <person name="Luo Z.H."/>
            <person name="Li M."/>
        </authorList>
    </citation>
    <scope>NUCLEOTIDE SEQUENCE [LARGE SCALE GENOMIC DNA]</scope>
    <source>
        <strain evidence="5">SpSt-1261</strain>
    </source>
</reference>
<dbReference type="AlphaFoldDB" id="A0A2J6N398"/>
<dbReference type="EMBL" id="PNIM01000006">
    <property type="protein sequence ID" value="PMB75812.1"/>
    <property type="molecule type" value="Genomic_DNA"/>
</dbReference>
<dbReference type="GO" id="GO:0008047">
    <property type="term" value="F:enzyme activator activity"/>
    <property type="evidence" value="ECO:0007669"/>
    <property type="project" value="InterPro"/>
</dbReference>
<evidence type="ECO:0000256" key="3">
    <source>
        <dbReference type="ARBA" id="ARBA00022750"/>
    </source>
</evidence>
<dbReference type="Gene3D" id="3.40.50.1450">
    <property type="entry name" value="HybD-like"/>
    <property type="match status" value="1"/>
</dbReference>
<evidence type="ECO:0000256" key="1">
    <source>
        <dbReference type="ARBA" id="ARBA00006814"/>
    </source>
</evidence>
<evidence type="ECO:0000313" key="5">
    <source>
        <dbReference type="EMBL" id="HEW63865.1"/>
    </source>
</evidence>
<comment type="caution">
    <text evidence="6">The sequence shown here is derived from an EMBL/GenBank/DDBJ whole genome shotgun (WGS) entry which is preliminary data.</text>
</comment>
<dbReference type="InterPro" id="IPR023430">
    <property type="entry name" value="Pept_HybD-like_dom_sf"/>
</dbReference>
<evidence type="ECO:0000313" key="6">
    <source>
        <dbReference type="EMBL" id="PMB75812.1"/>
    </source>
</evidence>
<dbReference type="GO" id="GO:0016485">
    <property type="term" value="P:protein processing"/>
    <property type="evidence" value="ECO:0007669"/>
    <property type="project" value="TreeGrafter"/>
</dbReference>